<evidence type="ECO:0000313" key="20">
    <source>
        <dbReference type="Proteomes" id="UP000196534"/>
    </source>
</evidence>
<dbReference type="AlphaFoldDB" id="A0A0M4TLN9"/>
<accession>A0A0M4TLN9</accession>
<evidence type="ECO:0000256" key="6">
    <source>
        <dbReference type="ARBA" id="ARBA00022719"/>
    </source>
</evidence>
<evidence type="ECO:0000256" key="10">
    <source>
        <dbReference type="ARBA" id="ARBA00023136"/>
    </source>
</evidence>
<dbReference type="NCBIfam" id="NF006303">
    <property type="entry name" value="PRK08489.1"/>
    <property type="match status" value="1"/>
</dbReference>
<proteinExistence type="inferred from homology"/>
<evidence type="ECO:0000256" key="9">
    <source>
        <dbReference type="ARBA" id="ARBA00023027"/>
    </source>
</evidence>
<dbReference type="Proteomes" id="UP000192671">
    <property type="component" value="Unassembled WGS sequence"/>
</dbReference>
<evidence type="ECO:0000313" key="15">
    <source>
        <dbReference type="EMBL" id="OUT16769.1"/>
    </source>
</evidence>
<keyword evidence="8 12" id="KW-1133">Transmembrane helix</keyword>
<evidence type="ECO:0000313" key="13">
    <source>
        <dbReference type="EMBL" id="ALF46926.1"/>
    </source>
</evidence>
<dbReference type="GeneID" id="28661884"/>
<reference evidence="18" key="1">
    <citation type="submission" date="2015-08" db="EMBL/GenBank/DDBJ databases">
        <title>Comparative genomics of the Campylobacter concisus group.</title>
        <authorList>
            <person name="Miller W.G."/>
            <person name="Yee E."/>
            <person name="Chapman M.H."/>
            <person name="Huynh S."/>
            <person name="Bono J.L."/>
            <person name="On S.L.W."/>
            <person name="St Leger J."/>
            <person name="Foster G."/>
            <person name="Parker C.T."/>
        </authorList>
    </citation>
    <scope>NUCLEOTIDE SEQUENCE [LARGE SCALE GENOMIC DNA]</scope>
    <source>
        <strain evidence="18">ATCC 33237</strain>
    </source>
</reference>
<keyword evidence="13" id="KW-0560">Oxidoreductase</keyword>
<dbReference type="RefSeq" id="WP_021090439.1">
    <property type="nucleotide sequence ID" value="NZ_CABMKP010000019.1"/>
</dbReference>
<evidence type="ECO:0000313" key="22">
    <source>
        <dbReference type="Proteomes" id="UP000594630"/>
    </source>
</evidence>
<dbReference type="Pfam" id="PF00507">
    <property type="entry name" value="Oxidored_q4"/>
    <property type="match status" value="1"/>
</dbReference>
<dbReference type="EC" id="7.1.1.-" evidence="11"/>
<dbReference type="Proteomes" id="UP000066049">
    <property type="component" value="Chromosome"/>
</dbReference>
<evidence type="ECO:0000256" key="12">
    <source>
        <dbReference type="SAM" id="Phobius"/>
    </source>
</evidence>
<dbReference type="InterPro" id="IPR038430">
    <property type="entry name" value="NDAH_ubi_oxred_su3_sf"/>
</dbReference>
<reference evidence="14 19" key="3">
    <citation type="journal article" date="2017" name="Gene Rep">
        <title>The ribosomal RNA operon (rrn) of Campylobacter concisus supports molecular typing to genomospecies level.</title>
        <authorList>
            <person name="Huq M."/>
            <person name="Van T.T.H."/>
            <person name="Gurtler V."/>
            <person name="Elshagmani E."/>
            <person name="Allemailem K.S."/>
            <person name="Smooker P.M."/>
            <person name="Istivan T.S."/>
        </authorList>
    </citation>
    <scope>NUCLEOTIDE SEQUENCE [LARGE SCALE GENOMIC DNA]</scope>
    <source>
        <strain evidence="14 19">RCH 26</strain>
    </source>
</reference>
<evidence type="ECO:0000256" key="4">
    <source>
        <dbReference type="ARBA" id="ARBA00022475"/>
    </source>
</evidence>
<evidence type="ECO:0000256" key="2">
    <source>
        <dbReference type="ARBA" id="ARBA00008472"/>
    </source>
</evidence>
<dbReference type="GO" id="GO:0030964">
    <property type="term" value="C:NADH dehydrogenase complex"/>
    <property type="evidence" value="ECO:0007669"/>
    <property type="project" value="TreeGrafter"/>
</dbReference>
<keyword evidence="10 12" id="KW-0472">Membrane</keyword>
<dbReference type="GO" id="GO:0005886">
    <property type="term" value="C:plasma membrane"/>
    <property type="evidence" value="ECO:0007669"/>
    <property type="project" value="UniProtKB-SubCell"/>
</dbReference>
<evidence type="ECO:0000313" key="14">
    <source>
        <dbReference type="EMBL" id="ORI10636.1"/>
    </source>
</evidence>
<evidence type="ECO:0000313" key="17">
    <source>
        <dbReference type="EMBL" id="QPH85669.1"/>
    </source>
</evidence>
<keyword evidence="5 11" id="KW-0812">Transmembrane</keyword>
<evidence type="ECO:0000313" key="16">
    <source>
        <dbReference type="EMBL" id="QPH83777.1"/>
    </source>
</evidence>
<dbReference type="PATRIC" id="fig|199.248.peg.229"/>
<dbReference type="EMBL" id="CP049272">
    <property type="protein sequence ID" value="QPH85669.1"/>
    <property type="molecule type" value="Genomic_DNA"/>
</dbReference>
<dbReference type="KEGG" id="ccoc:CCON33237_0216"/>
<name>A0A0M4TLN9_9BACT</name>
<dbReference type="EMBL" id="NDYR01000019">
    <property type="protein sequence ID" value="OUT16769.1"/>
    <property type="molecule type" value="Genomic_DNA"/>
</dbReference>
<feature type="transmembrane region" description="Helical" evidence="12">
    <location>
        <begin position="95"/>
        <end position="118"/>
    </location>
</feature>
<dbReference type="Proteomes" id="UP000594630">
    <property type="component" value="Chromosome"/>
</dbReference>
<dbReference type="PANTHER" id="PTHR11058:SF22">
    <property type="entry name" value="NADH-QUINONE OXIDOREDUCTASE SUBUNIT A"/>
    <property type="match status" value="1"/>
</dbReference>
<evidence type="ECO:0000256" key="3">
    <source>
        <dbReference type="ARBA" id="ARBA00022448"/>
    </source>
</evidence>
<sequence>MSHSELESTYFGAFIILLLATCSFCLITFLSSKISKKLANRNTQRLKLGFYECGPTTVKQPNKINIHYFFYGILFILFDVEVIFMYPWAVDFRLLGIFGLIEMLLFVAILLIGFAYAWQKGVFKWQSIR</sequence>
<evidence type="ECO:0000313" key="21">
    <source>
        <dbReference type="Proteomes" id="UP000594513"/>
    </source>
</evidence>
<keyword evidence="4" id="KW-1003">Cell membrane</keyword>
<comment type="similarity">
    <text evidence="2 11">Belongs to the complex I subunit 3 family.</text>
</comment>
<dbReference type="EMBL" id="CP012541">
    <property type="protein sequence ID" value="ALF46926.1"/>
    <property type="molecule type" value="Genomic_DNA"/>
</dbReference>
<keyword evidence="7" id="KW-1278">Translocase</keyword>
<dbReference type="GO" id="GO:0008137">
    <property type="term" value="F:NADH dehydrogenase (ubiquinone) activity"/>
    <property type="evidence" value="ECO:0007669"/>
    <property type="project" value="InterPro"/>
</dbReference>
<dbReference type="Gene3D" id="1.20.58.1610">
    <property type="entry name" value="NADH:ubiquinone/plastoquinone oxidoreductase, chain 3"/>
    <property type="match status" value="1"/>
</dbReference>
<comment type="subcellular location">
    <subcellularLocation>
        <location evidence="11">Cell membrane</location>
        <topology evidence="11">Multi-pass membrane protein</topology>
    </subcellularLocation>
    <subcellularLocation>
        <location evidence="1">Membrane</location>
    </subcellularLocation>
</comment>
<dbReference type="GO" id="GO:0048038">
    <property type="term" value="F:quinone binding"/>
    <property type="evidence" value="ECO:0007669"/>
    <property type="project" value="UniProtKB-KW"/>
</dbReference>
<feature type="transmembrane region" description="Helical" evidence="12">
    <location>
        <begin position="12"/>
        <end position="31"/>
    </location>
</feature>
<reference evidence="21 22" key="5">
    <citation type="journal article" date="2018" name="Emerg. Microbes Infect.">
        <title>Genomic analysis of oral Campylobacter concisus strains identified a potential bacterial molecular marker associated with active Crohn's disease.</title>
        <authorList>
            <person name="Liu F."/>
            <person name="Ma R."/>
            <person name="Tay C.Y.A."/>
            <person name="Octavia S."/>
            <person name="Lan R."/>
            <person name="Chung H.K.L."/>
            <person name="Riordan S.M."/>
            <person name="Grimm M.C."/>
            <person name="Leong R.W."/>
            <person name="Tanaka M.M."/>
            <person name="Connor S."/>
            <person name="Zhang L."/>
        </authorList>
    </citation>
    <scope>NUCLEOTIDE SEQUENCE [LARGE SCALE GENOMIC DNA]</scope>
    <source>
        <strain evidence="16 22">P10CDO-S2</strain>
        <strain evidence="17 21">P27CDO-S2</strain>
    </source>
</reference>
<feature type="transmembrane region" description="Helical" evidence="12">
    <location>
        <begin position="68"/>
        <end position="89"/>
    </location>
</feature>
<keyword evidence="3" id="KW-0813">Transport</keyword>
<comment type="function">
    <text evidence="11">NDH-1 shuttles electrons from NADH, via FMN and iron-sulfur (Fe-S) centers, to quinones in the respiratory chain.</text>
</comment>
<evidence type="ECO:0000313" key="18">
    <source>
        <dbReference type="Proteomes" id="UP000066049"/>
    </source>
</evidence>
<evidence type="ECO:0000256" key="5">
    <source>
        <dbReference type="ARBA" id="ARBA00022692"/>
    </source>
</evidence>
<dbReference type="InterPro" id="IPR000440">
    <property type="entry name" value="NADH_UbQ/plastoQ_OxRdtase_su3"/>
</dbReference>
<keyword evidence="9 11" id="KW-0520">NAD</keyword>
<comment type="catalytic activity">
    <reaction evidence="11">
        <text>a quinone + NADH + 5 H(+)(in) = a quinol + NAD(+) + 4 H(+)(out)</text>
        <dbReference type="Rhea" id="RHEA:57888"/>
        <dbReference type="ChEBI" id="CHEBI:15378"/>
        <dbReference type="ChEBI" id="CHEBI:24646"/>
        <dbReference type="ChEBI" id="CHEBI:57540"/>
        <dbReference type="ChEBI" id="CHEBI:57945"/>
        <dbReference type="ChEBI" id="CHEBI:132124"/>
    </reaction>
</comment>
<protein>
    <recommendedName>
        <fullName evidence="11">NADH-quinone oxidoreductase subunit</fullName>
        <ecNumber evidence="11">7.1.1.-</ecNumber>
    </recommendedName>
</protein>
<dbReference type="EMBL" id="CP049274">
    <property type="protein sequence ID" value="QPH83777.1"/>
    <property type="molecule type" value="Genomic_DNA"/>
</dbReference>
<evidence type="ECO:0000256" key="8">
    <source>
        <dbReference type="ARBA" id="ARBA00022989"/>
    </source>
</evidence>
<dbReference type="GO" id="GO:0016491">
    <property type="term" value="F:oxidoreductase activity"/>
    <property type="evidence" value="ECO:0007669"/>
    <property type="project" value="UniProtKB-KW"/>
</dbReference>
<dbReference type="EMBL" id="LVWL01000002">
    <property type="protein sequence ID" value="ORI10636.1"/>
    <property type="molecule type" value="Genomic_DNA"/>
</dbReference>
<evidence type="ECO:0000256" key="7">
    <source>
        <dbReference type="ARBA" id="ARBA00022967"/>
    </source>
</evidence>
<gene>
    <name evidence="13" type="primary">nuoA</name>
    <name evidence="14" type="ORF">A3835_08780</name>
    <name evidence="15" type="ORF">B9N61_08890</name>
    <name evidence="13" type="ORF">CCON33237_0216</name>
    <name evidence="16" type="ORF">CVT06_01185</name>
    <name evidence="17" type="ORF">CVT17_01180</name>
</gene>
<reference evidence="16" key="6">
    <citation type="submission" date="2020-02" db="EMBL/GenBank/DDBJ databases">
        <title>Analysis of Completed Campylobacter concisus Genomes Identified Genomospecies Features, Novel plasmids and Their Association with Severe Ulcerative Colitis.</title>
        <authorList>
            <person name="Zhang L."/>
        </authorList>
    </citation>
    <scope>NUCLEOTIDE SEQUENCE</scope>
    <source>
        <strain evidence="16">P10CDO-S2</strain>
        <strain evidence="17">P27CDO-S2</strain>
    </source>
</reference>
<keyword evidence="6 11" id="KW-0874">Quinone</keyword>
<evidence type="ECO:0000256" key="1">
    <source>
        <dbReference type="ARBA" id="ARBA00004370"/>
    </source>
</evidence>
<reference evidence="13" key="2">
    <citation type="submission" date="2016-07" db="EMBL/GenBank/DDBJ databases">
        <title>Comparative genomics of the Campylobacter concisus group.</title>
        <authorList>
            <person name="Miller W.G."/>
            <person name="Yee E."/>
            <person name="Chapman M.H."/>
            <person name="Huynh S."/>
            <person name="Bono J.L."/>
            <person name="On S.L.W."/>
            <person name="StLeger J."/>
            <person name="Foster G."/>
            <person name="Parker C.T."/>
        </authorList>
    </citation>
    <scope>NUCLEOTIDE SEQUENCE</scope>
    <source>
        <strain evidence="13">ATCC 33237</strain>
    </source>
</reference>
<dbReference type="Proteomes" id="UP000196534">
    <property type="component" value="Unassembled WGS sequence"/>
</dbReference>
<dbReference type="Proteomes" id="UP000594513">
    <property type="component" value="Chromosome"/>
</dbReference>
<evidence type="ECO:0000256" key="11">
    <source>
        <dbReference type="RuleBase" id="RU003639"/>
    </source>
</evidence>
<reference evidence="15 20" key="4">
    <citation type="submission" date="2017-04" db="EMBL/GenBank/DDBJ databases">
        <title>Complete genome of Campylobacter concisus ATCC 33237T and draft genomes for an additional eight well characterized C. concisus strains.</title>
        <authorList>
            <person name="Cornelius A.J."/>
            <person name="Miller W.G."/>
            <person name="Lastovica A.J."/>
            <person name="On S.L."/>
            <person name="French N.P."/>
            <person name="Vandenberg O."/>
            <person name="Biggs P.J."/>
        </authorList>
    </citation>
    <scope>NUCLEOTIDE SEQUENCE [LARGE SCALE GENOMIC DNA]</scope>
    <source>
        <strain evidence="15 20">Lasto205.94</strain>
    </source>
</reference>
<evidence type="ECO:0000313" key="19">
    <source>
        <dbReference type="Proteomes" id="UP000192671"/>
    </source>
</evidence>
<dbReference type="PANTHER" id="PTHR11058">
    <property type="entry name" value="NADH-UBIQUINONE OXIDOREDUCTASE CHAIN 3"/>
    <property type="match status" value="1"/>
</dbReference>
<organism evidence="13 18">
    <name type="scientific">Campylobacter concisus</name>
    <dbReference type="NCBI Taxonomy" id="199"/>
    <lineage>
        <taxon>Bacteria</taxon>
        <taxon>Pseudomonadati</taxon>
        <taxon>Campylobacterota</taxon>
        <taxon>Epsilonproteobacteria</taxon>
        <taxon>Campylobacterales</taxon>
        <taxon>Campylobacteraceae</taxon>
        <taxon>Campylobacter</taxon>
    </lineage>
</organism>